<proteinExistence type="predicted"/>
<accession>A0A1S2LRX4</accession>
<reference evidence="2 3" key="1">
    <citation type="submission" date="2016-10" db="EMBL/GenBank/DDBJ databases">
        <title>Draft genome sequences of four alkaliphilic bacteria belonging to the Anaerobacillus genus.</title>
        <authorList>
            <person name="Bassil N.M."/>
            <person name="Lloyd J.R."/>
        </authorList>
    </citation>
    <scope>NUCLEOTIDE SEQUENCE [LARGE SCALE GENOMIC DNA]</scope>
    <source>
        <strain evidence="2 3">DSM 15340</strain>
    </source>
</reference>
<dbReference type="CDD" id="cd02440">
    <property type="entry name" value="AdoMet_MTases"/>
    <property type="match status" value="1"/>
</dbReference>
<organism evidence="2 3">
    <name type="scientific">Anaerobacillus arseniciselenatis</name>
    <dbReference type="NCBI Taxonomy" id="85682"/>
    <lineage>
        <taxon>Bacteria</taxon>
        <taxon>Bacillati</taxon>
        <taxon>Bacillota</taxon>
        <taxon>Bacilli</taxon>
        <taxon>Bacillales</taxon>
        <taxon>Bacillaceae</taxon>
        <taxon>Anaerobacillus</taxon>
    </lineage>
</organism>
<name>A0A1S2LRX4_9BACI</name>
<sequence length="189" mass="22250">MDPNEKWNHKYRDRLNRLEQPQPNDRLQNLSEYLQGGLALDWACGLGANSLYLAENGYEVDAYDISEVALAHLKDQAEAKQLAVTPHLGDLENWAQIDLKEEAYDLVTITYYLDRSIFPLVKLLVKENGYFFMETFFLSPQKEKQGVSDQYKLRPNELLSEFGDWHILYYEENEQEGRQTIFVRKQFKF</sequence>
<dbReference type="EMBL" id="MLQQ01000002">
    <property type="protein sequence ID" value="OIJ15279.1"/>
    <property type="molecule type" value="Genomic_DNA"/>
</dbReference>
<dbReference type="SUPFAM" id="SSF53335">
    <property type="entry name" value="S-adenosyl-L-methionine-dependent methyltransferases"/>
    <property type="match status" value="1"/>
</dbReference>
<evidence type="ECO:0000313" key="2">
    <source>
        <dbReference type="EMBL" id="OIJ15279.1"/>
    </source>
</evidence>
<dbReference type="Pfam" id="PF03848">
    <property type="entry name" value="TehB"/>
    <property type="match status" value="1"/>
</dbReference>
<gene>
    <name evidence="2" type="ORF">BKP35_05375</name>
</gene>
<comment type="caution">
    <text evidence="2">The sequence shown here is derived from an EMBL/GenBank/DDBJ whole genome shotgun (WGS) entry which is preliminary data.</text>
</comment>
<evidence type="ECO:0000313" key="3">
    <source>
        <dbReference type="Proteomes" id="UP000180098"/>
    </source>
</evidence>
<dbReference type="Gene3D" id="3.40.50.150">
    <property type="entry name" value="Vaccinia Virus protein VP39"/>
    <property type="match status" value="1"/>
</dbReference>
<protein>
    <recommendedName>
        <fullName evidence="1">Tellurite resistance methyltransferase TehB-like domain-containing protein</fullName>
    </recommendedName>
</protein>
<dbReference type="AlphaFoldDB" id="A0A1S2LRX4"/>
<dbReference type="RefSeq" id="WP_071312383.1">
    <property type="nucleotide sequence ID" value="NZ_MLQQ01000002.1"/>
</dbReference>
<dbReference type="Proteomes" id="UP000180098">
    <property type="component" value="Unassembled WGS sequence"/>
</dbReference>
<dbReference type="InterPro" id="IPR029063">
    <property type="entry name" value="SAM-dependent_MTases_sf"/>
</dbReference>
<dbReference type="InterPro" id="IPR015985">
    <property type="entry name" value="TehB-like_dom"/>
</dbReference>
<evidence type="ECO:0000259" key="1">
    <source>
        <dbReference type="Pfam" id="PF03848"/>
    </source>
</evidence>
<feature type="domain" description="Tellurite resistance methyltransferase TehB-like" evidence="1">
    <location>
        <begin position="32"/>
        <end position="176"/>
    </location>
</feature>
<keyword evidence="3" id="KW-1185">Reference proteome</keyword>